<organism evidence="2 3">
    <name type="scientific">Tropilaelaps mercedesae</name>
    <dbReference type="NCBI Taxonomy" id="418985"/>
    <lineage>
        <taxon>Eukaryota</taxon>
        <taxon>Metazoa</taxon>
        <taxon>Ecdysozoa</taxon>
        <taxon>Arthropoda</taxon>
        <taxon>Chelicerata</taxon>
        <taxon>Arachnida</taxon>
        <taxon>Acari</taxon>
        <taxon>Parasitiformes</taxon>
        <taxon>Mesostigmata</taxon>
        <taxon>Gamasina</taxon>
        <taxon>Dermanyssoidea</taxon>
        <taxon>Laelapidae</taxon>
        <taxon>Tropilaelaps</taxon>
    </lineage>
</organism>
<feature type="domain" description="Serine aminopeptidase S33" evidence="1">
    <location>
        <begin position="3"/>
        <end position="120"/>
    </location>
</feature>
<keyword evidence="3" id="KW-1185">Reference proteome</keyword>
<dbReference type="Pfam" id="PF12146">
    <property type="entry name" value="Hydrolase_4"/>
    <property type="match status" value="1"/>
</dbReference>
<accession>A0A1V9XEI8</accession>
<dbReference type="EMBL" id="MNPL01012974">
    <property type="protein sequence ID" value="OQR71957.1"/>
    <property type="molecule type" value="Genomic_DNA"/>
</dbReference>
<evidence type="ECO:0000313" key="2">
    <source>
        <dbReference type="EMBL" id="OQR71957.1"/>
    </source>
</evidence>
<evidence type="ECO:0000259" key="1">
    <source>
        <dbReference type="Pfam" id="PF12146"/>
    </source>
</evidence>
<dbReference type="Gene3D" id="3.40.50.1820">
    <property type="entry name" value="alpha/beta hydrolase"/>
    <property type="match status" value="1"/>
</dbReference>
<dbReference type="InParanoid" id="A0A1V9XEI8"/>
<dbReference type="OrthoDB" id="194865at2759"/>
<comment type="caution">
    <text evidence="2">The sequence shown here is derived from an EMBL/GenBank/DDBJ whole genome shotgun (WGS) entry which is preliminary data.</text>
</comment>
<dbReference type="Proteomes" id="UP000192247">
    <property type="component" value="Unassembled WGS sequence"/>
</dbReference>
<evidence type="ECO:0000313" key="3">
    <source>
        <dbReference type="Proteomes" id="UP000192247"/>
    </source>
</evidence>
<dbReference type="PANTHER" id="PTHR11614">
    <property type="entry name" value="PHOSPHOLIPASE-RELATED"/>
    <property type="match status" value="1"/>
</dbReference>
<sequence>MLQIKQYIMRIMRPILPNWLPVTTLLFEDCVTETTVAEEFNRDPLRFHGWLQMGMVTALMDAVDDIHGSASSFETPLFIAHGSADRLCCAKASKKFVEDAPAKFKACKIYENGAHCLLHEFKSKIRDRMLEDLFQWLDTRFKDLESLATAK</sequence>
<protein>
    <submittedName>
        <fullName evidence="2">Monoglyceride lipase-like</fullName>
    </submittedName>
</protein>
<proteinExistence type="predicted"/>
<name>A0A1V9XEI8_9ACAR</name>
<dbReference type="AlphaFoldDB" id="A0A1V9XEI8"/>
<reference evidence="2 3" key="1">
    <citation type="journal article" date="2017" name="Gigascience">
        <title>Draft genome of the honey bee ectoparasitic mite, Tropilaelaps mercedesae, is shaped by the parasitic life history.</title>
        <authorList>
            <person name="Dong X."/>
            <person name="Armstrong S.D."/>
            <person name="Xia D."/>
            <person name="Makepeace B.L."/>
            <person name="Darby A.C."/>
            <person name="Kadowaki T."/>
        </authorList>
    </citation>
    <scope>NUCLEOTIDE SEQUENCE [LARGE SCALE GENOMIC DNA]</scope>
    <source>
        <strain evidence="2">Wuxi-XJTLU</strain>
    </source>
</reference>
<dbReference type="SUPFAM" id="SSF53474">
    <property type="entry name" value="alpha/beta-Hydrolases"/>
    <property type="match status" value="1"/>
</dbReference>
<dbReference type="InterPro" id="IPR022742">
    <property type="entry name" value="Hydrolase_4"/>
</dbReference>
<dbReference type="InterPro" id="IPR029058">
    <property type="entry name" value="AB_hydrolase_fold"/>
</dbReference>
<gene>
    <name evidence="2" type="ORF">BIW11_10674</name>
</gene>
<dbReference type="InterPro" id="IPR051044">
    <property type="entry name" value="MAG_DAG_Lipase"/>
</dbReference>
<dbReference type="STRING" id="418985.A0A1V9XEI8"/>